<dbReference type="EMBL" id="VRLW01000001">
    <property type="protein sequence ID" value="KAA1257787.1"/>
    <property type="molecule type" value="Genomic_DNA"/>
</dbReference>
<keyword evidence="2" id="KW-0812">Transmembrane</keyword>
<feature type="transmembrane region" description="Helical" evidence="2">
    <location>
        <begin position="138"/>
        <end position="160"/>
    </location>
</feature>
<evidence type="ECO:0000313" key="3">
    <source>
        <dbReference type="EMBL" id="KAA1257787.1"/>
    </source>
</evidence>
<feature type="region of interest" description="Disordered" evidence="1">
    <location>
        <begin position="67"/>
        <end position="95"/>
    </location>
</feature>
<protein>
    <submittedName>
        <fullName evidence="3">Uncharacterized protein</fullName>
    </submittedName>
</protein>
<feature type="compositionally biased region" description="Basic and acidic residues" evidence="1">
    <location>
        <begin position="70"/>
        <end position="81"/>
    </location>
</feature>
<reference evidence="3 4" key="1">
    <citation type="submission" date="2019-08" db="EMBL/GenBank/DDBJ databases">
        <title>Deep-cultivation of Planctomycetes and their phenomic and genomic characterization uncovers novel biology.</title>
        <authorList>
            <person name="Wiegand S."/>
            <person name="Jogler M."/>
            <person name="Boedeker C."/>
            <person name="Pinto D."/>
            <person name="Vollmers J."/>
            <person name="Rivas-Marin E."/>
            <person name="Kohn T."/>
            <person name="Peeters S.H."/>
            <person name="Heuer A."/>
            <person name="Rast P."/>
            <person name="Oberbeckmann S."/>
            <person name="Bunk B."/>
            <person name="Jeske O."/>
            <person name="Meyerdierks A."/>
            <person name="Storesund J.E."/>
            <person name="Kallscheuer N."/>
            <person name="Luecker S."/>
            <person name="Lage O.M."/>
            <person name="Pohl T."/>
            <person name="Merkel B.J."/>
            <person name="Hornburger P."/>
            <person name="Mueller R.-W."/>
            <person name="Bruemmer F."/>
            <person name="Labrenz M."/>
            <person name="Spormann A.M."/>
            <person name="Op Den Camp H."/>
            <person name="Overmann J."/>
            <person name="Amann R."/>
            <person name="Jetten M.S.M."/>
            <person name="Mascher T."/>
            <person name="Medema M.H."/>
            <person name="Devos D.P."/>
            <person name="Kaster A.-K."/>
            <person name="Ovreas L."/>
            <person name="Rohde M."/>
            <person name="Galperin M.Y."/>
            <person name="Jogler C."/>
        </authorList>
    </citation>
    <scope>NUCLEOTIDE SEQUENCE [LARGE SCALE GENOMIC DNA]</scope>
    <source>
        <strain evidence="3 4">LF1</strain>
    </source>
</reference>
<evidence type="ECO:0000256" key="2">
    <source>
        <dbReference type="SAM" id="Phobius"/>
    </source>
</evidence>
<sequence length="192" mass="21839">MKPLTMQPTFVIELKVSPEIAIPKLRAAIATEELREYSQAAGSCLDYLVDTEQRRFWSPHLSVQISETVEPDREPNDREPNDGEPNDSEPQTSELHCRFSPRPEIWTMFMAIYAVIIALIFISAIYSYVQWFMGDTPWALAIVPLGMLLIAGLHIASLTGQRLSSDQMQMLRDRLLRTITLAFGSDDQVKIR</sequence>
<keyword evidence="2" id="KW-0472">Membrane</keyword>
<accession>A0A5B1C9H8</accession>
<dbReference type="RefSeq" id="WP_068263212.1">
    <property type="nucleotide sequence ID" value="NZ_LWSK01000045.1"/>
</dbReference>
<keyword evidence="4" id="KW-1185">Reference proteome</keyword>
<feature type="transmembrane region" description="Helical" evidence="2">
    <location>
        <begin position="105"/>
        <end position="126"/>
    </location>
</feature>
<organism evidence="3 4">
    <name type="scientific">Rubripirellula obstinata</name>
    <dbReference type="NCBI Taxonomy" id="406547"/>
    <lineage>
        <taxon>Bacteria</taxon>
        <taxon>Pseudomonadati</taxon>
        <taxon>Planctomycetota</taxon>
        <taxon>Planctomycetia</taxon>
        <taxon>Pirellulales</taxon>
        <taxon>Pirellulaceae</taxon>
        <taxon>Rubripirellula</taxon>
    </lineage>
</organism>
<comment type="caution">
    <text evidence="3">The sequence shown here is derived from an EMBL/GenBank/DDBJ whole genome shotgun (WGS) entry which is preliminary data.</text>
</comment>
<evidence type="ECO:0000256" key="1">
    <source>
        <dbReference type="SAM" id="MobiDB-lite"/>
    </source>
</evidence>
<evidence type="ECO:0000313" key="4">
    <source>
        <dbReference type="Proteomes" id="UP000322699"/>
    </source>
</evidence>
<gene>
    <name evidence="3" type="ORF">LF1_02770</name>
</gene>
<proteinExistence type="predicted"/>
<dbReference type="Proteomes" id="UP000322699">
    <property type="component" value="Unassembled WGS sequence"/>
</dbReference>
<keyword evidence="2" id="KW-1133">Transmembrane helix</keyword>
<dbReference type="AlphaFoldDB" id="A0A5B1C9H8"/>
<name>A0A5B1C9H8_9BACT</name>